<feature type="domain" description="Extensin-like C-terminal" evidence="2">
    <location>
        <begin position="138"/>
        <end position="314"/>
    </location>
</feature>
<dbReference type="OrthoDB" id="9809788at2"/>
<dbReference type="InterPro" id="IPR009683">
    <property type="entry name" value="Extensin-like_C"/>
</dbReference>
<reference evidence="3 4" key="1">
    <citation type="submission" date="2016-11" db="EMBL/GenBank/DDBJ databases">
        <authorList>
            <person name="Jaros S."/>
            <person name="Januszkiewicz K."/>
            <person name="Wedrychowicz H."/>
        </authorList>
    </citation>
    <scope>NUCLEOTIDE SEQUENCE [LARGE SCALE GENOMIC DNA]</scope>
    <source>
        <strain evidence="3 4">GAS242</strain>
    </source>
</reference>
<organism evidence="3 4">
    <name type="scientific">Bradyrhizobium erythrophlei</name>
    <dbReference type="NCBI Taxonomy" id="1437360"/>
    <lineage>
        <taxon>Bacteria</taxon>
        <taxon>Pseudomonadati</taxon>
        <taxon>Pseudomonadota</taxon>
        <taxon>Alphaproteobacteria</taxon>
        <taxon>Hyphomicrobiales</taxon>
        <taxon>Nitrobacteraceae</taxon>
        <taxon>Bradyrhizobium</taxon>
    </lineage>
</organism>
<dbReference type="AlphaFoldDB" id="A0A1M5V7Y0"/>
<feature type="compositionally biased region" description="Basic and acidic residues" evidence="1">
    <location>
        <begin position="332"/>
        <end position="362"/>
    </location>
</feature>
<dbReference type="Proteomes" id="UP000190675">
    <property type="component" value="Chromosome I"/>
</dbReference>
<name>A0A1M5V7Y0_9BRAD</name>
<proteinExistence type="predicted"/>
<feature type="compositionally biased region" description="Basic residues" evidence="1">
    <location>
        <begin position="372"/>
        <end position="383"/>
    </location>
</feature>
<evidence type="ECO:0000313" key="4">
    <source>
        <dbReference type="Proteomes" id="UP000190675"/>
    </source>
</evidence>
<sequence length="389" mass="41276">MNFSPGKARRKWPFSKSACGETAKMVTGVTLLLVICAAYDPASAARRRATGLLPFWGGLFGERATKPRRAALHATVPLPKPRPADAPAIESEQPAVVNRSPAEGAAPVPKPRPADAPATKSEQPAEREQPAAPPPPSACRLALSEEIAIAPSIPDIHGPGGCGGEDLVRLEAVVLPDKHRVALKPAATLRCTMASAIADWVRTDMAPLAASLGSEISDLDNFDSFECRGRNRVAGAQLSEHGRANALDVRGVKLADGRSISLTDREVPRDTRETILHSVCARFMTVLGPGSDGYHEDHIHLDLMERHNNYKICQWNVWDPLPQVAPLLPAARPEEAPPREVAAKADTDKTDADKADAAKSDGAKPASPRAAGPKRRGANKKSAGKTGAS</sequence>
<feature type="region of interest" description="Disordered" evidence="1">
    <location>
        <begin position="331"/>
        <end position="389"/>
    </location>
</feature>
<protein>
    <submittedName>
        <fullName evidence="3">Uncharacterized conserved protein</fullName>
    </submittedName>
</protein>
<evidence type="ECO:0000259" key="2">
    <source>
        <dbReference type="Pfam" id="PF06904"/>
    </source>
</evidence>
<dbReference type="EMBL" id="LT670818">
    <property type="protein sequence ID" value="SHH71325.1"/>
    <property type="molecule type" value="Genomic_DNA"/>
</dbReference>
<dbReference type="Pfam" id="PF06904">
    <property type="entry name" value="Extensin-like_C"/>
    <property type="match status" value="1"/>
</dbReference>
<feature type="region of interest" description="Disordered" evidence="1">
    <location>
        <begin position="74"/>
        <end position="138"/>
    </location>
</feature>
<gene>
    <name evidence="3" type="ORF">SAMN05444169_8987</name>
</gene>
<evidence type="ECO:0000256" key="1">
    <source>
        <dbReference type="SAM" id="MobiDB-lite"/>
    </source>
</evidence>
<accession>A0A1M5V7Y0</accession>
<evidence type="ECO:0000313" key="3">
    <source>
        <dbReference type="EMBL" id="SHH71325.1"/>
    </source>
</evidence>